<dbReference type="AlphaFoldDB" id="A0A3L9DRR2"/>
<keyword evidence="2" id="KW-0540">Nuclease</keyword>
<dbReference type="InterPro" id="IPR027417">
    <property type="entry name" value="P-loop_NTPase"/>
</dbReference>
<organism evidence="2 3">
    <name type="scientific">Streptococcus hillyeri</name>
    <dbReference type="NCBI Taxonomy" id="2282420"/>
    <lineage>
        <taxon>Bacteria</taxon>
        <taxon>Bacillati</taxon>
        <taxon>Bacillota</taxon>
        <taxon>Bacilli</taxon>
        <taxon>Lactobacillales</taxon>
        <taxon>Streptococcaceae</taxon>
        <taxon>Streptococcus</taxon>
    </lineage>
</organism>
<keyword evidence="1" id="KW-0175">Coiled coil</keyword>
<dbReference type="OrthoDB" id="9784297at2"/>
<comment type="caution">
    <text evidence="2">The sequence shown here is derived from an EMBL/GenBank/DDBJ whole genome shotgun (WGS) entry which is preliminary data.</text>
</comment>
<accession>A0A3L9DRR2</accession>
<dbReference type="GO" id="GO:0004519">
    <property type="term" value="F:endonuclease activity"/>
    <property type="evidence" value="ECO:0007669"/>
    <property type="project" value="UniProtKB-KW"/>
</dbReference>
<reference evidence="2 3" key="1">
    <citation type="submission" date="2018-10" db="EMBL/GenBank/DDBJ databases">
        <title>Streptococcus hillyeri sp. nov., isolated from equine tracheal sample.</title>
        <authorList>
            <person name="Macfadyen A.C."/>
            <person name="Waller A."/>
            <person name="Paterson G.K."/>
        </authorList>
    </citation>
    <scope>NUCLEOTIDE SEQUENCE [LARGE SCALE GENOMIC DNA]</scope>
    <source>
        <strain evidence="2 3">28462</strain>
    </source>
</reference>
<keyword evidence="2" id="KW-0255">Endonuclease</keyword>
<keyword evidence="3" id="KW-1185">Reference proteome</keyword>
<dbReference type="Gene3D" id="3.40.50.300">
    <property type="entry name" value="P-loop containing nucleotide triphosphate hydrolases"/>
    <property type="match status" value="1"/>
</dbReference>
<protein>
    <submittedName>
        <fullName evidence="2">Endonuclease</fullName>
    </submittedName>
</protein>
<sequence length="557" mass="64654">MVNFSIKSLTIIDYGSKRANKFNFGEHTNLIVSKSNTTGKSSLIKSIYYALGTDLKSLPTGWNIDGYIFQIVIIVDETEYIIERQNKIISVNENKTTRIFKDFREYSDWLQKILKMNLTLVGVKNDIISQAYASAIFAPIYIDQDSSWDGTLFKNTFNGLGQYKSPNFQKDIIDYYLGLGDSELKNYKQEQVEIKKKIDGKALSINEIDNVYNSYKKQHNVSEVDTIDIQELENQVNEFLDKTNELSGKISNIMKKISDNQVLMDINRQDSLELEKISKNIEKRLDTIDYECSYCHSILTREQSLTRLELNDDLSQIYAKKREIDFQIVKLQDVGTKNKVQLKQLKNEFAEYKERISEINDLISIKKYVNQNVLNELGKLRRKENNDKEALKSTYDDLAKEIRKIQTEIRKKKSDINQEFEILKNNIETSIGTLGISNRKYGEFSKVGGSGTEKNKQLLSLYLIYINLLSAHSNYRFPISIDSFTKNELDKASEKNMYQSVNDYFLTLPNQTIFAIIKDNLQYIEKKDVQIIEVSKPLLLESMYDELFNKLLSKQEN</sequence>
<evidence type="ECO:0000313" key="3">
    <source>
        <dbReference type="Proteomes" id="UP000279194"/>
    </source>
</evidence>
<keyword evidence="2" id="KW-0378">Hydrolase</keyword>
<evidence type="ECO:0000313" key="2">
    <source>
        <dbReference type="EMBL" id="RLY03234.1"/>
    </source>
</evidence>
<proteinExistence type="predicted"/>
<evidence type="ECO:0000256" key="1">
    <source>
        <dbReference type="SAM" id="Coils"/>
    </source>
</evidence>
<dbReference type="Proteomes" id="UP000279194">
    <property type="component" value="Unassembled WGS sequence"/>
</dbReference>
<feature type="coiled-coil region" evidence="1">
    <location>
        <begin position="342"/>
        <end position="415"/>
    </location>
</feature>
<dbReference type="EMBL" id="RCVM01000009">
    <property type="protein sequence ID" value="RLY03234.1"/>
    <property type="molecule type" value="Genomic_DNA"/>
</dbReference>
<dbReference type="RefSeq" id="WP_121835453.1">
    <property type="nucleotide sequence ID" value="NZ_CP163513.1"/>
</dbReference>
<gene>
    <name evidence="2" type="ORF">EAF07_05500</name>
</gene>
<name>A0A3L9DRR2_9STRE</name>